<evidence type="ECO:0000313" key="2">
    <source>
        <dbReference type="Proteomes" id="UP000789396"/>
    </source>
</evidence>
<dbReference type="Proteomes" id="UP000789396">
    <property type="component" value="Unassembled WGS sequence"/>
</dbReference>
<evidence type="ECO:0000313" key="1">
    <source>
        <dbReference type="EMBL" id="CAG8817068.1"/>
    </source>
</evidence>
<name>A0A9N9P943_9GLOM</name>
<protein>
    <submittedName>
        <fullName evidence="1">9272_t:CDS:1</fullName>
    </submittedName>
</protein>
<gene>
    <name evidence="1" type="ORF">RFULGI_LOCUS19317</name>
</gene>
<organism evidence="1 2">
    <name type="scientific">Racocetra fulgida</name>
    <dbReference type="NCBI Taxonomy" id="60492"/>
    <lineage>
        <taxon>Eukaryota</taxon>
        <taxon>Fungi</taxon>
        <taxon>Fungi incertae sedis</taxon>
        <taxon>Mucoromycota</taxon>
        <taxon>Glomeromycotina</taxon>
        <taxon>Glomeromycetes</taxon>
        <taxon>Diversisporales</taxon>
        <taxon>Gigasporaceae</taxon>
        <taxon>Racocetra</taxon>
    </lineage>
</organism>
<proteinExistence type="predicted"/>
<feature type="non-terminal residue" evidence="1">
    <location>
        <position position="77"/>
    </location>
</feature>
<dbReference type="AlphaFoldDB" id="A0A9N9P943"/>
<reference evidence="1" key="1">
    <citation type="submission" date="2021-06" db="EMBL/GenBank/DDBJ databases">
        <authorList>
            <person name="Kallberg Y."/>
            <person name="Tangrot J."/>
            <person name="Rosling A."/>
        </authorList>
    </citation>
    <scope>NUCLEOTIDE SEQUENCE</scope>
    <source>
        <strain evidence="1">IN212</strain>
    </source>
</reference>
<accession>A0A9N9P943</accession>
<sequence>IMNVKKRRPKDLNEIFEGQELKIESINLSKALISIKKEKYQEAREKIRNLLECKQPYIQSQAEYLAAEYYLHGYVKN</sequence>
<comment type="caution">
    <text evidence="1">The sequence shown here is derived from an EMBL/GenBank/DDBJ whole genome shotgun (WGS) entry which is preliminary data.</text>
</comment>
<feature type="non-terminal residue" evidence="1">
    <location>
        <position position="1"/>
    </location>
</feature>
<keyword evidence="2" id="KW-1185">Reference proteome</keyword>
<dbReference type="OrthoDB" id="10452564at2759"/>
<dbReference type="EMBL" id="CAJVPZ010093776">
    <property type="protein sequence ID" value="CAG8817068.1"/>
    <property type="molecule type" value="Genomic_DNA"/>
</dbReference>